<comment type="caution">
    <text evidence="1">The sequence shown here is derived from an EMBL/GenBank/DDBJ whole genome shotgun (WGS) entry which is preliminary data.</text>
</comment>
<dbReference type="EMBL" id="CM051402">
    <property type="protein sequence ID" value="KAJ4710816.1"/>
    <property type="molecule type" value="Genomic_DNA"/>
</dbReference>
<accession>A0ACC1XHE7</accession>
<reference evidence="1 2" key="1">
    <citation type="journal article" date="2023" name="Science">
        <title>Complex scaffold remodeling in plant triterpene biosynthesis.</title>
        <authorList>
            <person name="De La Pena R."/>
            <person name="Hodgson H."/>
            <person name="Liu J.C."/>
            <person name="Stephenson M.J."/>
            <person name="Martin A.C."/>
            <person name="Owen C."/>
            <person name="Harkess A."/>
            <person name="Leebens-Mack J."/>
            <person name="Jimenez L.E."/>
            <person name="Osbourn A."/>
            <person name="Sattely E.S."/>
        </authorList>
    </citation>
    <scope>NUCLEOTIDE SEQUENCE [LARGE SCALE GENOMIC DNA]</scope>
    <source>
        <strain evidence="2">cv. JPN11</strain>
        <tissue evidence="1">Leaf</tissue>
    </source>
</reference>
<evidence type="ECO:0000313" key="1">
    <source>
        <dbReference type="EMBL" id="KAJ4710816.1"/>
    </source>
</evidence>
<dbReference type="Proteomes" id="UP001164539">
    <property type="component" value="Chromosome 9"/>
</dbReference>
<protein>
    <submittedName>
        <fullName evidence="1">Ciliary neurotrophic factor</fullName>
    </submittedName>
</protein>
<proteinExistence type="predicted"/>
<evidence type="ECO:0000313" key="2">
    <source>
        <dbReference type="Proteomes" id="UP001164539"/>
    </source>
</evidence>
<gene>
    <name evidence="1" type="ORF">OWV82_016943</name>
</gene>
<name>A0ACC1XHE7_MELAZ</name>
<organism evidence="1 2">
    <name type="scientific">Melia azedarach</name>
    <name type="common">Chinaberry tree</name>
    <dbReference type="NCBI Taxonomy" id="155640"/>
    <lineage>
        <taxon>Eukaryota</taxon>
        <taxon>Viridiplantae</taxon>
        <taxon>Streptophyta</taxon>
        <taxon>Embryophyta</taxon>
        <taxon>Tracheophyta</taxon>
        <taxon>Spermatophyta</taxon>
        <taxon>Magnoliopsida</taxon>
        <taxon>eudicotyledons</taxon>
        <taxon>Gunneridae</taxon>
        <taxon>Pentapetalae</taxon>
        <taxon>rosids</taxon>
        <taxon>malvids</taxon>
        <taxon>Sapindales</taxon>
        <taxon>Meliaceae</taxon>
        <taxon>Melia</taxon>
    </lineage>
</organism>
<keyword evidence="2" id="KW-1185">Reference proteome</keyword>
<sequence length="198" mass="22056">MESKDKVELINHAIQKLIEEKRNNIRDDSAQDDDQLLLSKFLSRLESLEGDGMLKQPGGKTGQEEANSSATGEVETRDENAGHLGGDGAVISREEIVNELRNVKRQNFITHCLLSVMIVLTAAWQLSEVKLILKVKDGLNHPFRSVGSVLTGMFKRPGNIAQDAEENHQTEAHQRTPLNIPELPHVILPELSMNGERH</sequence>